<dbReference type="PANTHER" id="PTHR33889">
    <property type="entry name" value="OS04G0681850 PROTEIN"/>
    <property type="match status" value="1"/>
</dbReference>
<organism evidence="2 3">
    <name type="scientific">Phytophthora rubi</name>
    <dbReference type="NCBI Taxonomy" id="129364"/>
    <lineage>
        <taxon>Eukaryota</taxon>
        <taxon>Sar</taxon>
        <taxon>Stramenopiles</taxon>
        <taxon>Oomycota</taxon>
        <taxon>Peronosporomycetes</taxon>
        <taxon>Peronosporales</taxon>
        <taxon>Peronosporaceae</taxon>
        <taxon>Phytophthora</taxon>
    </lineage>
</organism>
<dbReference type="AlphaFoldDB" id="A0A6A3NY21"/>
<reference evidence="2 3" key="1">
    <citation type="submission" date="2018-09" db="EMBL/GenBank/DDBJ databases">
        <title>Genomic investigation of the strawberry pathogen Phytophthora fragariae indicates pathogenicity is determined by transcriptional variation in three key races.</title>
        <authorList>
            <person name="Adams T.M."/>
            <person name="Armitage A.D."/>
            <person name="Sobczyk M.K."/>
            <person name="Bates H.J."/>
            <person name="Dunwell J.M."/>
            <person name="Nellist C.F."/>
            <person name="Harrison R.J."/>
        </authorList>
    </citation>
    <scope>NUCLEOTIDE SEQUENCE [LARGE SCALE GENOMIC DNA]</scope>
    <source>
        <strain evidence="2 3">SCRP324</strain>
    </source>
</reference>
<proteinExistence type="predicted"/>
<protein>
    <recommendedName>
        <fullName evidence="1">DUF7769 domain-containing protein</fullName>
    </recommendedName>
</protein>
<dbReference type="EMBL" id="QXFU01000016">
    <property type="protein sequence ID" value="KAE9048104.1"/>
    <property type="molecule type" value="Genomic_DNA"/>
</dbReference>
<evidence type="ECO:0000259" key="1">
    <source>
        <dbReference type="Pfam" id="PF24964"/>
    </source>
</evidence>
<dbReference type="Proteomes" id="UP000435112">
    <property type="component" value="Unassembled WGS sequence"/>
</dbReference>
<dbReference type="InterPro" id="IPR056671">
    <property type="entry name" value="DUF7769"/>
</dbReference>
<accession>A0A6A3NY21</accession>
<evidence type="ECO:0000313" key="3">
    <source>
        <dbReference type="Proteomes" id="UP000435112"/>
    </source>
</evidence>
<name>A0A6A3NY21_9STRA</name>
<dbReference type="OrthoDB" id="127469at2759"/>
<dbReference type="Pfam" id="PF24964">
    <property type="entry name" value="DUF7769"/>
    <property type="match status" value="1"/>
</dbReference>
<evidence type="ECO:0000313" key="2">
    <source>
        <dbReference type="EMBL" id="KAE9048104.1"/>
    </source>
</evidence>
<comment type="caution">
    <text evidence="2">The sequence shown here is derived from an EMBL/GenBank/DDBJ whole genome shotgun (WGS) entry which is preliminary data.</text>
</comment>
<gene>
    <name evidence="2" type="ORF">PR002_g654</name>
</gene>
<sequence length="210" mass="24589">MGVKQATNDERRVLWETLLFRSKNGRLKRGDIKQAAADFGLGRSVVSRLWERGVRSMRDRVAAVVEARWNLRGRNKKDRAALCQKIRDIPKADRRNYRFAKAATTISDHLMRQLLKEGYLRRALTQTRPLLTENHKIECLKWCVGYVKQNWDGECSFDAMYDTVHVDELTTLLNGPSNQPLMKKIYLIRGCGRQKRLRSAFKYSFLRPFR</sequence>
<dbReference type="PANTHER" id="PTHR33889:SF7">
    <property type="entry name" value="OS04G0681850 PROTEIN"/>
    <property type="match status" value="1"/>
</dbReference>
<feature type="domain" description="DUF7769" evidence="1">
    <location>
        <begin position="7"/>
        <end position="55"/>
    </location>
</feature>